<keyword evidence="6" id="KW-1185">Reference proteome</keyword>
<name>A0A7K1UNN5_9NOCA</name>
<keyword evidence="2 5" id="KW-0808">Transferase</keyword>
<evidence type="ECO:0000313" key="6">
    <source>
        <dbReference type="Proteomes" id="UP000466794"/>
    </source>
</evidence>
<keyword evidence="1 5" id="KW-0489">Methyltransferase</keyword>
<comment type="caution">
    <text evidence="5">The sequence shown here is derived from an EMBL/GenBank/DDBJ whole genome shotgun (WGS) entry which is preliminary data.</text>
</comment>
<feature type="domain" description="Methyltransferase" evidence="4">
    <location>
        <begin position="50"/>
        <end position="143"/>
    </location>
</feature>
<keyword evidence="3" id="KW-0949">S-adenosyl-L-methionine</keyword>
<dbReference type="RefSeq" id="WP_157354721.1">
    <property type="nucleotide sequence ID" value="NZ_WRPP01000001.1"/>
</dbReference>
<dbReference type="InterPro" id="IPR041698">
    <property type="entry name" value="Methyltransf_25"/>
</dbReference>
<sequence length="279" mass="30293">MTTPLDKDQSARWNVSGNAWVDAQDLLSRIMRPFQDLLVRVARDADARRVLDVGCGTGDTTFAVACELGAHCTGVDISEPMLAAARAHAEREALPVEFIHADAQTHPFEPAAHDLVMSRFGVMFFADPVAAFTNLRATTRPGGALGCLVWRDLAENPFMTAAERAAAPLLPDLAPRIPGAPGQFALADRDRTAEILTASGWTEIDIHPIDAECTMPESALLGYISRMGPVGLALLEADEPLRNKVIETIRPAFDPFVHGDEVRFTGACWMLHARNPETD</sequence>
<evidence type="ECO:0000256" key="2">
    <source>
        <dbReference type="ARBA" id="ARBA00022679"/>
    </source>
</evidence>
<evidence type="ECO:0000256" key="1">
    <source>
        <dbReference type="ARBA" id="ARBA00022603"/>
    </source>
</evidence>
<gene>
    <name evidence="5" type="ORF">GPX89_01695</name>
</gene>
<dbReference type="InterPro" id="IPR029063">
    <property type="entry name" value="SAM-dependent_MTases_sf"/>
</dbReference>
<proteinExistence type="predicted"/>
<dbReference type="Proteomes" id="UP000466794">
    <property type="component" value="Unassembled WGS sequence"/>
</dbReference>
<evidence type="ECO:0000313" key="5">
    <source>
        <dbReference type="EMBL" id="MVU75953.1"/>
    </source>
</evidence>
<dbReference type="PANTHER" id="PTHR43464:SF19">
    <property type="entry name" value="UBIQUINONE BIOSYNTHESIS O-METHYLTRANSFERASE, MITOCHONDRIAL"/>
    <property type="match status" value="1"/>
</dbReference>
<dbReference type="AlphaFoldDB" id="A0A7K1UNN5"/>
<dbReference type="GO" id="GO:0032259">
    <property type="term" value="P:methylation"/>
    <property type="evidence" value="ECO:0007669"/>
    <property type="project" value="UniProtKB-KW"/>
</dbReference>
<dbReference type="Gene3D" id="3.40.50.150">
    <property type="entry name" value="Vaccinia Virus protein VP39"/>
    <property type="match status" value="1"/>
</dbReference>
<evidence type="ECO:0000256" key="3">
    <source>
        <dbReference type="ARBA" id="ARBA00022691"/>
    </source>
</evidence>
<dbReference type="Pfam" id="PF13649">
    <property type="entry name" value="Methyltransf_25"/>
    <property type="match status" value="1"/>
</dbReference>
<dbReference type="CDD" id="cd02440">
    <property type="entry name" value="AdoMet_MTases"/>
    <property type="match status" value="1"/>
</dbReference>
<dbReference type="EMBL" id="WRPP01000001">
    <property type="protein sequence ID" value="MVU75953.1"/>
    <property type="molecule type" value="Genomic_DNA"/>
</dbReference>
<evidence type="ECO:0000259" key="4">
    <source>
        <dbReference type="Pfam" id="PF13649"/>
    </source>
</evidence>
<dbReference type="PANTHER" id="PTHR43464">
    <property type="entry name" value="METHYLTRANSFERASE"/>
    <property type="match status" value="1"/>
</dbReference>
<dbReference type="SUPFAM" id="SSF53335">
    <property type="entry name" value="S-adenosyl-L-methionine-dependent methyltransferases"/>
    <property type="match status" value="1"/>
</dbReference>
<accession>A0A7K1UNN5</accession>
<dbReference type="GO" id="GO:0008168">
    <property type="term" value="F:methyltransferase activity"/>
    <property type="evidence" value="ECO:0007669"/>
    <property type="project" value="UniProtKB-KW"/>
</dbReference>
<reference evidence="5 6" key="1">
    <citation type="submission" date="2019-12" db="EMBL/GenBank/DDBJ databases">
        <title>Nocardia sp. nov. ET3-3 isolated from soil.</title>
        <authorList>
            <person name="Kanchanasin P."/>
            <person name="Tanasupawat S."/>
            <person name="Yuki M."/>
            <person name="Kudo T."/>
        </authorList>
    </citation>
    <scope>NUCLEOTIDE SEQUENCE [LARGE SCALE GENOMIC DNA]</scope>
    <source>
        <strain evidence="5 6">ET3-3</strain>
    </source>
</reference>
<organism evidence="5 6">
    <name type="scientific">Nocardia terrae</name>
    <dbReference type="NCBI Taxonomy" id="2675851"/>
    <lineage>
        <taxon>Bacteria</taxon>
        <taxon>Bacillati</taxon>
        <taxon>Actinomycetota</taxon>
        <taxon>Actinomycetes</taxon>
        <taxon>Mycobacteriales</taxon>
        <taxon>Nocardiaceae</taxon>
        <taxon>Nocardia</taxon>
    </lineage>
</organism>
<protein>
    <submittedName>
        <fullName evidence="5">Methyltransferase domain-containing protein</fullName>
    </submittedName>
</protein>